<keyword evidence="1" id="KW-1133">Transmembrane helix</keyword>
<gene>
    <name evidence="2" type="ORF">PTD2_02116</name>
</gene>
<dbReference type="RefSeq" id="WP_009836624.1">
    <property type="nucleotide sequence ID" value="NZ_AAOH01000001.1"/>
</dbReference>
<feature type="transmembrane region" description="Helical" evidence="1">
    <location>
        <begin position="35"/>
        <end position="66"/>
    </location>
</feature>
<keyword evidence="3" id="KW-1185">Reference proteome</keyword>
<name>A4C444_9GAMM</name>
<evidence type="ECO:0008006" key="4">
    <source>
        <dbReference type="Google" id="ProtNLM"/>
    </source>
</evidence>
<sequence>MDTTAQLLWGILFGGIGLGYFIYGKKQRAVVPLLAGIGLLIVPYFIVNIFILVITGVALIILPYFIKI</sequence>
<dbReference type="EMBL" id="AAOH01000001">
    <property type="protein sequence ID" value="EAR30326.1"/>
    <property type="molecule type" value="Genomic_DNA"/>
</dbReference>
<dbReference type="eggNOG" id="ENOG50330GM">
    <property type="taxonomic scope" value="Bacteria"/>
</dbReference>
<keyword evidence="1" id="KW-0472">Membrane</keyword>
<evidence type="ECO:0000313" key="2">
    <source>
        <dbReference type="EMBL" id="EAR30326.1"/>
    </source>
</evidence>
<reference evidence="2 3" key="1">
    <citation type="submission" date="2006-02" db="EMBL/GenBank/DDBJ databases">
        <authorList>
            <person name="Moran M.A."/>
            <person name="Kjelleberg S."/>
            <person name="Egan S."/>
            <person name="Saunders N."/>
            <person name="Thomas T."/>
            <person name="Ferriera S."/>
            <person name="Johnson J."/>
            <person name="Kravitz S."/>
            <person name="Halpern A."/>
            <person name="Remington K."/>
            <person name="Beeson K."/>
            <person name="Tran B."/>
            <person name="Rogers Y.-H."/>
            <person name="Friedman R."/>
            <person name="Venter J.C."/>
        </authorList>
    </citation>
    <scope>NUCLEOTIDE SEQUENCE [LARGE SCALE GENOMIC DNA]</scope>
    <source>
        <strain evidence="2 3">D2</strain>
    </source>
</reference>
<organism evidence="2 3">
    <name type="scientific">Pseudoalteromonas tunicata D2</name>
    <dbReference type="NCBI Taxonomy" id="87626"/>
    <lineage>
        <taxon>Bacteria</taxon>
        <taxon>Pseudomonadati</taxon>
        <taxon>Pseudomonadota</taxon>
        <taxon>Gammaproteobacteria</taxon>
        <taxon>Alteromonadales</taxon>
        <taxon>Pseudoalteromonadaceae</taxon>
        <taxon>Pseudoalteromonas</taxon>
    </lineage>
</organism>
<comment type="caution">
    <text evidence="2">The sequence shown here is derived from an EMBL/GenBank/DDBJ whole genome shotgun (WGS) entry which is preliminary data.</text>
</comment>
<accession>A4C444</accession>
<keyword evidence="1" id="KW-0812">Transmembrane</keyword>
<feature type="transmembrane region" description="Helical" evidence="1">
    <location>
        <begin position="6"/>
        <end position="23"/>
    </location>
</feature>
<dbReference type="AlphaFoldDB" id="A4C444"/>
<dbReference type="OrthoDB" id="9804360at2"/>
<dbReference type="Proteomes" id="UP000006201">
    <property type="component" value="Unassembled WGS sequence"/>
</dbReference>
<protein>
    <recommendedName>
        <fullName evidence="4">Amino acid transport protein</fullName>
    </recommendedName>
</protein>
<evidence type="ECO:0000313" key="3">
    <source>
        <dbReference type="Proteomes" id="UP000006201"/>
    </source>
</evidence>
<evidence type="ECO:0000256" key="1">
    <source>
        <dbReference type="SAM" id="Phobius"/>
    </source>
</evidence>
<dbReference type="HOGENOM" id="CLU_204563_0_0_6"/>
<proteinExistence type="predicted"/>